<feature type="transmembrane region" description="Helical" evidence="6">
    <location>
        <begin position="359"/>
        <end position="385"/>
    </location>
</feature>
<feature type="transmembrane region" description="Helical" evidence="6">
    <location>
        <begin position="320"/>
        <end position="339"/>
    </location>
</feature>
<feature type="transmembrane region" description="Helical" evidence="6">
    <location>
        <begin position="397"/>
        <end position="418"/>
    </location>
</feature>
<protein>
    <submittedName>
        <fullName evidence="8">ComEC/Rec2 family competence protein</fullName>
    </submittedName>
</protein>
<evidence type="ECO:0000256" key="6">
    <source>
        <dbReference type="SAM" id="Phobius"/>
    </source>
</evidence>
<evidence type="ECO:0000256" key="4">
    <source>
        <dbReference type="ARBA" id="ARBA00022989"/>
    </source>
</evidence>
<reference evidence="8" key="1">
    <citation type="journal article" date="2021" name="PeerJ">
        <title>Extensive microbial diversity within the chicken gut microbiome revealed by metagenomics and culture.</title>
        <authorList>
            <person name="Gilroy R."/>
            <person name="Ravi A."/>
            <person name="Getino M."/>
            <person name="Pursley I."/>
            <person name="Horton D.L."/>
            <person name="Alikhan N.F."/>
            <person name="Baker D."/>
            <person name="Gharbi K."/>
            <person name="Hall N."/>
            <person name="Watson M."/>
            <person name="Adriaenssens E.M."/>
            <person name="Foster-Nyarko E."/>
            <person name="Jarju S."/>
            <person name="Secka A."/>
            <person name="Antonio M."/>
            <person name="Oren A."/>
            <person name="Chaudhuri R.R."/>
            <person name="La Ragione R."/>
            <person name="Hildebrand F."/>
            <person name="Pallen M.J."/>
        </authorList>
    </citation>
    <scope>NUCLEOTIDE SEQUENCE</scope>
    <source>
        <strain evidence="8">ChiHecec2B26-7398</strain>
    </source>
</reference>
<evidence type="ECO:0000313" key="9">
    <source>
        <dbReference type="Proteomes" id="UP000886751"/>
    </source>
</evidence>
<evidence type="ECO:0000259" key="7">
    <source>
        <dbReference type="Pfam" id="PF03772"/>
    </source>
</evidence>
<keyword evidence="2" id="KW-1003">Cell membrane</keyword>
<dbReference type="Proteomes" id="UP000886751">
    <property type="component" value="Unassembled WGS sequence"/>
</dbReference>
<keyword evidence="5 6" id="KW-0472">Membrane</keyword>
<feature type="domain" description="ComEC/Rec2-related protein" evidence="7">
    <location>
        <begin position="202"/>
        <end position="477"/>
    </location>
</feature>
<gene>
    <name evidence="8" type="ORF">H9846_00975</name>
</gene>
<name>A0A9D1XZK4_9FIRM</name>
<feature type="transmembrane region" description="Helical" evidence="6">
    <location>
        <begin position="25"/>
        <end position="42"/>
    </location>
</feature>
<evidence type="ECO:0000256" key="2">
    <source>
        <dbReference type="ARBA" id="ARBA00022475"/>
    </source>
</evidence>
<feature type="transmembrane region" description="Helical" evidence="6">
    <location>
        <begin position="458"/>
        <end position="476"/>
    </location>
</feature>
<keyword evidence="3 6" id="KW-0812">Transmembrane</keyword>
<evidence type="ECO:0000313" key="8">
    <source>
        <dbReference type="EMBL" id="HIX94022.1"/>
    </source>
</evidence>
<organism evidence="8 9">
    <name type="scientific">Candidatus Gemmiger excrementipullorum</name>
    <dbReference type="NCBI Taxonomy" id="2838610"/>
    <lineage>
        <taxon>Bacteria</taxon>
        <taxon>Bacillati</taxon>
        <taxon>Bacillota</taxon>
        <taxon>Clostridia</taxon>
        <taxon>Eubacteriales</taxon>
        <taxon>Gemmiger</taxon>
    </lineage>
</organism>
<feature type="transmembrane region" description="Helical" evidence="6">
    <location>
        <begin position="249"/>
        <end position="267"/>
    </location>
</feature>
<dbReference type="GO" id="GO:0005886">
    <property type="term" value="C:plasma membrane"/>
    <property type="evidence" value="ECO:0007669"/>
    <property type="project" value="UniProtKB-SubCell"/>
</dbReference>
<dbReference type="AlphaFoldDB" id="A0A9D1XZK4"/>
<dbReference type="EMBL" id="DXEI01000023">
    <property type="protein sequence ID" value="HIX94022.1"/>
    <property type="molecule type" value="Genomic_DNA"/>
</dbReference>
<feature type="transmembrane region" description="Helical" evidence="6">
    <location>
        <begin position="483"/>
        <end position="502"/>
    </location>
</feature>
<evidence type="ECO:0000256" key="3">
    <source>
        <dbReference type="ARBA" id="ARBA00022692"/>
    </source>
</evidence>
<dbReference type="NCBIfam" id="TIGR00360">
    <property type="entry name" value="ComEC_N-term"/>
    <property type="match status" value="1"/>
</dbReference>
<keyword evidence="4 6" id="KW-1133">Transmembrane helix</keyword>
<feature type="transmembrane region" description="Helical" evidence="6">
    <location>
        <begin position="49"/>
        <end position="71"/>
    </location>
</feature>
<dbReference type="PANTHER" id="PTHR30619">
    <property type="entry name" value="DNA INTERNALIZATION/COMPETENCE PROTEIN COMEC/REC2"/>
    <property type="match status" value="1"/>
</dbReference>
<dbReference type="InterPro" id="IPR004477">
    <property type="entry name" value="ComEC_N"/>
</dbReference>
<dbReference type="InterPro" id="IPR052159">
    <property type="entry name" value="Competence_DNA_uptake"/>
</dbReference>
<comment type="subcellular location">
    <subcellularLocation>
        <location evidence="1">Cell membrane</location>
        <topology evidence="1">Multi-pass membrane protein</topology>
    </subcellularLocation>
</comment>
<comment type="caution">
    <text evidence="8">The sequence shown here is derived from an EMBL/GenBank/DDBJ whole genome shotgun (WGS) entry which is preliminary data.</text>
</comment>
<dbReference type="Pfam" id="PF03772">
    <property type="entry name" value="Competence"/>
    <property type="match status" value="1"/>
</dbReference>
<proteinExistence type="predicted"/>
<evidence type="ECO:0000256" key="1">
    <source>
        <dbReference type="ARBA" id="ARBA00004651"/>
    </source>
</evidence>
<reference evidence="8" key="2">
    <citation type="submission" date="2021-04" db="EMBL/GenBank/DDBJ databases">
        <authorList>
            <person name="Gilroy R."/>
        </authorList>
    </citation>
    <scope>NUCLEOTIDE SEQUENCE</scope>
    <source>
        <strain evidence="8">ChiHecec2B26-7398</strain>
    </source>
</reference>
<feature type="transmembrane region" description="Helical" evidence="6">
    <location>
        <begin position="223"/>
        <end position="242"/>
    </location>
</feature>
<accession>A0A9D1XZK4</accession>
<sequence>MKRALAWFGLGFALAEVFAAHLPPLVLLPAAALLVVLLFLAWRKAARVPLLGAVCGLLVFAVFFLAAVYPVERRAGQTVRCTVTVETDAETSYQEGRQRGTLRVTQCDGEPAGFLVHCMAYPAAEPGESFTADLALQKIEDSPYLMSYKSRGVYLEAEYLGNYAAAEESRAPRFALYRLRRELARVLQAWMPAQEGELEAAMLLGHKDALRDSVQDAFRAAGVSHLLAVSGLHVALLCGIFSFGRRRRFVRPLILLRAALVLFYMFLTGLPVSVLRAGLVFLLALAGDFFLQPVDLLTSTGAAAVLIGLQNAYAPCDVGFQLSFCAVVGVQLAGMLCRWQRSRLPVPRHKALALARHGLLRAAEAVQVAVFASLATLPVLVAHGLTASGVSVLTNLLVVWMLQPALQLGVAVLLLSVLPPLQPLVQMTSLLLSVWLHWMTAVIVWCANLPAAHVDLPARYTLLVLAVLGALAVVFWRARKMLWYLPAAGICTAVAVALGVWAQRDVVRIALVGAANNPCVVCTQNGQAAVVFRGGQSNLRAVDTYLAEHALPEVTMVVDLRQDPSELDFGLEPIAVAEQADFYETYAILDGVTLDLYHKGSGNLAVLGVGARHIAAMAGNIRLDEPLAVDVFCAAGALSASVQADAIVYCTASPAWAEDAGDERLYYSSREPVITIRPGRSMILEEVEPGALQ</sequence>
<dbReference type="PANTHER" id="PTHR30619:SF1">
    <property type="entry name" value="RECOMBINATION PROTEIN 2"/>
    <property type="match status" value="1"/>
</dbReference>
<evidence type="ECO:0000256" key="5">
    <source>
        <dbReference type="ARBA" id="ARBA00023136"/>
    </source>
</evidence>
<feature type="transmembrane region" description="Helical" evidence="6">
    <location>
        <begin position="430"/>
        <end position="452"/>
    </location>
</feature>